<dbReference type="Gene3D" id="1.20.1560.10">
    <property type="entry name" value="ABC transporter type 1, transmembrane domain"/>
    <property type="match status" value="1"/>
</dbReference>
<dbReference type="GO" id="GO:0015421">
    <property type="term" value="F:ABC-type oligopeptide transporter activity"/>
    <property type="evidence" value="ECO:0007669"/>
    <property type="project" value="TreeGrafter"/>
</dbReference>
<evidence type="ECO:0000313" key="11">
    <source>
        <dbReference type="EMBL" id="MBB3841186.1"/>
    </source>
</evidence>
<dbReference type="InterPro" id="IPR003439">
    <property type="entry name" value="ABC_transporter-like_ATP-bd"/>
</dbReference>
<dbReference type="Pfam" id="PF00005">
    <property type="entry name" value="ABC_tran"/>
    <property type="match status" value="1"/>
</dbReference>
<evidence type="ECO:0000256" key="3">
    <source>
        <dbReference type="ARBA" id="ARBA00022692"/>
    </source>
</evidence>
<gene>
    <name evidence="11" type="ORF">FHS57_005207</name>
</gene>
<dbReference type="InterPro" id="IPR027417">
    <property type="entry name" value="P-loop_NTPase"/>
</dbReference>
<protein>
    <submittedName>
        <fullName evidence="11">ABC-type multidrug transport system fused ATPase/permease subunit</fullName>
    </submittedName>
</protein>
<evidence type="ECO:0000256" key="1">
    <source>
        <dbReference type="ARBA" id="ARBA00004651"/>
    </source>
</evidence>
<dbReference type="Proteomes" id="UP000541352">
    <property type="component" value="Unassembled WGS sequence"/>
</dbReference>
<dbReference type="PROSITE" id="PS50893">
    <property type="entry name" value="ABC_TRANSPORTER_2"/>
    <property type="match status" value="1"/>
</dbReference>
<evidence type="ECO:0000256" key="2">
    <source>
        <dbReference type="ARBA" id="ARBA00007577"/>
    </source>
</evidence>
<keyword evidence="7 8" id="KW-0472">Membrane</keyword>
<dbReference type="AlphaFoldDB" id="A0A7W6ETA3"/>
<comment type="caution">
    <text evidence="11">The sequence shown here is derived from an EMBL/GenBank/DDBJ whole genome shotgun (WGS) entry which is preliminary data.</text>
</comment>
<dbReference type="SUPFAM" id="SSF90123">
    <property type="entry name" value="ABC transporter transmembrane region"/>
    <property type="match status" value="1"/>
</dbReference>
<evidence type="ECO:0000256" key="4">
    <source>
        <dbReference type="ARBA" id="ARBA00022741"/>
    </source>
</evidence>
<feature type="domain" description="ABC transporter" evidence="9">
    <location>
        <begin position="357"/>
        <end position="593"/>
    </location>
</feature>
<dbReference type="GO" id="GO:0016887">
    <property type="term" value="F:ATP hydrolysis activity"/>
    <property type="evidence" value="ECO:0007669"/>
    <property type="project" value="InterPro"/>
</dbReference>
<evidence type="ECO:0000259" key="10">
    <source>
        <dbReference type="PROSITE" id="PS50929"/>
    </source>
</evidence>
<dbReference type="PROSITE" id="PS00211">
    <property type="entry name" value="ABC_TRANSPORTER_1"/>
    <property type="match status" value="1"/>
</dbReference>
<dbReference type="CDD" id="cd03249">
    <property type="entry name" value="ABC_MTABC3_MDL1_MDL2"/>
    <property type="match status" value="1"/>
</dbReference>
<dbReference type="InterPro" id="IPR017871">
    <property type="entry name" value="ABC_transporter-like_CS"/>
</dbReference>
<feature type="transmembrane region" description="Helical" evidence="8">
    <location>
        <begin position="36"/>
        <end position="58"/>
    </location>
</feature>
<dbReference type="SUPFAM" id="SSF52540">
    <property type="entry name" value="P-loop containing nucleoside triphosphate hydrolases"/>
    <property type="match status" value="1"/>
</dbReference>
<feature type="transmembrane region" description="Helical" evidence="8">
    <location>
        <begin position="160"/>
        <end position="179"/>
    </location>
</feature>
<dbReference type="InterPro" id="IPR011527">
    <property type="entry name" value="ABC1_TM_dom"/>
</dbReference>
<feature type="transmembrane region" description="Helical" evidence="8">
    <location>
        <begin position="298"/>
        <end position="316"/>
    </location>
</feature>
<dbReference type="InterPro" id="IPR039421">
    <property type="entry name" value="Type_1_exporter"/>
</dbReference>
<dbReference type="InterPro" id="IPR036640">
    <property type="entry name" value="ABC1_TM_sf"/>
</dbReference>
<dbReference type="InterPro" id="IPR003593">
    <property type="entry name" value="AAA+_ATPase"/>
</dbReference>
<evidence type="ECO:0000256" key="6">
    <source>
        <dbReference type="ARBA" id="ARBA00022989"/>
    </source>
</evidence>
<dbReference type="PANTHER" id="PTHR43394:SF1">
    <property type="entry name" value="ATP-BINDING CASSETTE SUB-FAMILY B MEMBER 10, MITOCHONDRIAL"/>
    <property type="match status" value="1"/>
</dbReference>
<feature type="transmembrane region" description="Helical" evidence="8">
    <location>
        <begin position="185"/>
        <end position="203"/>
    </location>
</feature>
<dbReference type="FunFam" id="3.40.50.300:FF:000251">
    <property type="entry name" value="ABC transporter B family member 19"/>
    <property type="match status" value="1"/>
</dbReference>
<accession>A0A7W6ETA3</accession>
<comment type="similarity">
    <text evidence="2">Belongs to the ABC transporter superfamily. ABCB family. Multidrug resistance exporter (TC 3.A.1.201) subfamily.</text>
</comment>
<name>A0A7W6ETA3_9BACT</name>
<dbReference type="EMBL" id="JACIBY010000014">
    <property type="protein sequence ID" value="MBB3841186.1"/>
    <property type="molecule type" value="Genomic_DNA"/>
</dbReference>
<evidence type="ECO:0000259" key="9">
    <source>
        <dbReference type="PROSITE" id="PS50893"/>
    </source>
</evidence>
<dbReference type="PROSITE" id="PS50929">
    <property type="entry name" value="ABC_TM1F"/>
    <property type="match status" value="1"/>
</dbReference>
<reference evidence="11 12" key="1">
    <citation type="submission" date="2020-08" db="EMBL/GenBank/DDBJ databases">
        <title>Genomic Encyclopedia of Type Strains, Phase IV (KMG-IV): sequencing the most valuable type-strain genomes for metagenomic binning, comparative biology and taxonomic classification.</title>
        <authorList>
            <person name="Goeker M."/>
        </authorList>
    </citation>
    <scope>NUCLEOTIDE SEQUENCE [LARGE SCALE GENOMIC DNA]</scope>
    <source>
        <strain evidence="11 12">DSM 17976</strain>
    </source>
</reference>
<evidence type="ECO:0000256" key="8">
    <source>
        <dbReference type="SAM" id="Phobius"/>
    </source>
</evidence>
<organism evidence="11 12">
    <name type="scientific">Runella defluvii</name>
    <dbReference type="NCBI Taxonomy" id="370973"/>
    <lineage>
        <taxon>Bacteria</taxon>
        <taxon>Pseudomonadati</taxon>
        <taxon>Bacteroidota</taxon>
        <taxon>Cytophagia</taxon>
        <taxon>Cytophagales</taxon>
        <taxon>Spirosomataceae</taxon>
        <taxon>Runella</taxon>
    </lineage>
</organism>
<keyword evidence="12" id="KW-1185">Reference proteome</keyword>
<feature type="transmembrane region" description="Helical" evidence="8">
    <location>
        <begin position="78"/>
        <end position="106"/>
    </location>
</feature>
<dbReference type="GO" id="GO:0005886">
    <property type="term" value="C:plasma membrane"/>
    <property type="evidence" value="ECO:0007669"/>
    <property type="project" value="UniProtKB-SubCell"/>
</dbReference>
<evidence type="ECO:0000313" key="12">
    <source>
        <dbReference type="Proteomes" id="UP000541352"/>
    </source>
</evidence>
<dbReference type="GO" id="GO:0005524">
    <property type="term" value="F:ATP binding"/>
    <property type="evidence" value="ECO:0007669"/>
    <property type="project" value="UniProtKB-KW"/>
</dbReference>
<dbReference type="CDD" id="cd18576">
    <property type="entry name" value="ABC_6TM_bac_exporter_ABCB8_10_like"/>
    <property type="match status" value="1"/>
</dbReference>
<evidence type="ECO:0000256" key="5">
    <source>
        <dbReference type="ARBA" id="ARBA00022840"/>
    </source>
</evidence>
<comment type="subcellular location">
    <subcellularLocation>
        <location evidence="1">Cell membrane</location>
        <topology evidence="1">Multi-pass membrane protein</topology>
    </subcellularLocation>
</comment>
<dbReference type="Pfam" id="PF00664">
    <property type="entry name" value="ABC_membrane"/>
    <property type="match status" value="1"/>
</dbReference>
<dbReference type="RefSeq" id="WP_183978687.1">
    <property type="nucleotide sequence ID" value="NZ_JACIBY010000014.1"/>
</dbReference>
<keyword evidence="4" id="KW-0547">Nucleotide-binding</keyword>
<keyword evidence="5" id="KW-0067">ATP-binding</keyword>
<sequence length="605" mass="66544">MAKGRGTGTELSPEDKKRKLTKESLQKTLKIFRFILPYRSTFIVGILFLFLSLTTNLLFPKLIGEITAVIEGKSSYTINQVVLVLVGVLILQSVFSFGRIFFFSIVSEKSMADIRRTVYSKIISLPVTFFEQRRVGELMSRITSDVQSLQDVLSFTLAELFRSLATVVVGIGIICFISWKLTIFMLATFPVAIVIAMVFGRFIRKLSKKAQDELAAANVIVEETLQSVNVVKAFTNERLEVQRYGKALDNVVVAALKAGRFRGGFVSFIIFALFGGIIGVVWYGATLVQSGEMPLSELMTFILYTMFIGGSIGGLGDMYAQIQKTLGASERLLEILDETSEVEIESPKAVAPINGTISFQNVKFTYPTRPDVTVLKDISLEVAAGRKIALVGYSGAGKSTIVQLLMRYYQPVGGNVLVDGQDIQGLDITAYRQNIAVVPQEVMLFGGTIRENIAYGKPNATEEEVREAARKANALDFITSFPEGLETVVGERGIKLSGGQRQRIAIARAILKDPKILILDEATSSLDAESEKLVQEALDGLMQNRTTIIIAHRLATVRNVDCIYVIKDGTILESGTHDELALNEEGLYANLIKLQFDSANFAVSQ</sequence>
<feature type="transmembrane region" description="Helical" evidence="8">
    <location>
        <begin position="265"/>
        <end position="286"/>
    </location>
</feature>
<dbReference type="GO" id="GO:0090374">
    <property type="term" value="P:oligopeptide export from mitochondrion"/>
    <property type="evidence" value="ECO:0007669"/>
    <property type="project" value="TreeGrafter"/>
</dbReference>
<proteinExistence type="inferred from homology"/>
<evidence type="ECO:0000256" key="7">
    <source>
        <dbReference type="ARBA" id="ARBA00023136"/>
    </source>
</evidence>
<keyword evidence="6 8" id="KW-1133">Transmembrane helix</keyword>
<dbReference type="SMART" id="SM00382">
    <property type="entry name" value="AAA"/>
    <property type="match status" value="1"/>
</dbReference>
<keyword evidence="3 8" id="KW-0812">Transmembrane</keyword>
<feature type="domain" description="ABC transmembrane type-1" evidence="10">
    <location>
        <begin position="43"/>
        <end position="324"/>
    </location>
</feature>
<dbReference type="Gene3D" id="3.40.50.300">
    <property type="entry name" value="P-loop containing nucleotide triphosphate hydrolases"/>
    <property type="match status" value="1"/>
</dbReference>
<dbReference type="PANTHER" id="PTHR43394">
    <property type="entry name" value="ATP-DEPENDENT PERMEASE MDL1, MITOCHONDRIAL"/>
    <property type="match status" value="1"/>
</dbReference>